<dbReference type="OrthoDB" id="44820at2759"/>
<dbReference type="InterPro" id="IPR032710">
    <property type="entry name" value="NTF2-like_dom_sf"/>
</dbReference>
<dbReference type="EMBL" id="JAIQCV010000003">
    <property type="protein sequence ID" value="KAH1114246.1"/>
    <property type="molecule type" value="Genomic_DNA"/>
</dbReference>
<gene>
    <name evidence="1" type="ORF">J1N35_007624</name>
</gene>
<dbReference type="SUPFAM" id="SSF54427">
    <property type="entry name" value="NTF2-like"/>
    <property type="match status" value="1"/>
</dbReference>
<dbReference type="AlphaFoldDB" id="A0A9D3W6X9"/>
<dbReference type="InterPro" id="IPR018790">
    <property type="entry name" value="DUF2358"/>
</dbReference>
<dbReference type="Proteomes" id="UP000828251">
    <property type="component" value="Unassembled WGS sequence"/>
</dbReference>
<organism evidence="1 2">
    <name type="scientific">Gossypium stocksii</name>
    <dbReference type="NCBI Taxonomy" id="47602"/>
    <lineage>
        <taxon>Eukaryota</taxon>
        <taxon>Viridiplantae</taxon>
        <taxon>Streptophyta</taxon>
        <taxon>Embryophyta</taxon>
        <taxon>Tracheophyta</taxon>
        <taxon>Spermatophyta</taxon>
        <taxon>Magnoliopsida</taxon>
        <taxon>eudicotyledons</taxon>
        <taxon>Gunneridae</taxon>
        <taxon>Pentapetalae</taxon>
        <taxon>rosids</taxon>
        <taxon>malvids</taxon>
        <taxon>Malvales</taxon>
        <taxon>Malvaceae</taxon>
        <taxon>Malvoideae</taxon>
        <taxon>Gossypium</taxon>
    </lineage>
</organism>
<reference evidence="1 2" key="1">
    <citation type="journal article" date="2021" name="Plant Biotechnol. J.">
        <title>Multi-omics assisted identification of the key and species-specific regulatory components of drought-tolerant mechanisms in Gossypium stocksii.</title>
        <authorList>
            <person name="Yu D."/>
            <person name="Ke L."/>
            <person name="Zhang D."/>
            <person name="Wu Y."/>
            <person name="Sun Y."/>
            <person name="Mei J."/>
            <person name="Sun J."/>
            <person name="Sun Y."/>
        </authorList>
    </citation>
    <scope>NUCLEOTIDE SEQUENCE [LARGE SCALE GENOMIC DNA]</scope>
    <source>
        <strain evidence="2">cv. E1</strain>
        <tissue evidence="1">Leaf</tissue>
    </source>
</reference>
<dbReference type="Pfam" id="PF10184">
    <property type="entry name" value="DUF2358"/>
    <property type="match status" value="1"/>
</dbReference>
<dbReference type="PANTHER" id="PTHR31094:SF2">
    <property type="entry name" value="RIKEN CDNA 2310061I04 GENE"/>
    <property type="match status" value="1"/>
</dbReference>
<comment type="caution">
    <text evidence="1">The sequence shown here is derived from an EMBL/GenBank/DDBJ whole genome shotgun (WGS) entry which is preliminary data.</text>
</comment>
<sequence length="135" mass="15952">MFDWFYKLKDGKDGFVKGNVCTLRIRTLVLTKARSAKEKRFCSSEIRDDIVFKDPFSTFIGINDNKSIFWALRFHGRIFFKALWLDIVSVLQPMENVVMVRWTIHGIPRVPWKSRGRFDGASEYKLDKKGKIYEH</sequence>
<protein>
    <submittedName>
        <fullName evidence="1">Uncharacterized protein</fullName>
    </submittedName>
</protein>
<proteinExistence type="predicted"/>
<evidence type="ECO:0000313" key="1">
    <source>
        <dbReference type="EMBL" id="KAH1114246.1"/>
    </source>
</evidence>
<accession>A0A9D3W6X9</accession>
<evidence type="ECO:0000313" key="2">
    <source>
        <dbReference type="Proteomes" id="UP000828251"/>
    </source>
</evidence>
<keyword evidence="2" id="KW-1185">Reference proteome</keyword>
<dbReference type="PANTHER" id="PTHR31094">
    <property type="entry name" value="RIKEN CDNA 2310061I04 GENE"/>
    <property type="match status" value="1"/>
</dbReference>
<name>A0A9D3W6X9_9ROSI</name>